<dbReference type="PROSITE" id="PS51462">
    <property type="entry name" value="NUDIX"/>
    <property type="match status" value="1"/>
</dbReference>
<evidence type="ECO:0000313" key="4">
    <source>
        <dbReference type="EMBL" id="MCQ4043326.1"/>
    </source>
</evidence>
<dbReference type="PANTHER" id="PTHR11839">
    <property type="entry name" value="UDP/ADP-SUGAR PYROPHOSPHATASE"/>
    <property type="match status" value="1"/>
</dbReference>
<name>A0ABT1PD98_9ACTN</name>
<comment type="cofactor">
    <cofactor evidence="1">
        <name>Mg(2+)</name>
        <dbReference type="ChEBI" id="CHEBI:18420"/>
    </cofactor>
</comment>
<feature type="domain" description="Nudix hydrolase" evidence="3">
    <location>
        <begin position="42"/>
        <end position="171"/>
    </location>
</feature>
<dbReference type="Proteomes" id="UP001206206">
    <property type="component" value="Unassembled WGS sequence"/>
</dbReference>
<organism evidence="4 5">
    <name type="scientific">Streptantibioticus rubrisoli</name>
    <dbReference type="NCBI Taxonomy" id="1387313"/>
    <lineage>
        <taxon>Bacteria</taxon>
        <taxon>Bacillati</taxon>
        <taxon>Actinomycetota</taxon>
        <taxon>Actinomycetes</taxon>
        <taxon>Kitasatosporales</taxon>
        <taxon>Streptomycetaceae</taxon>
        <taxon>Streptantibioticus</taxon>
    </lineage>
</organism>
<dbReference type="EMBL" id="JANFNH010000014">
    <property type="protein sequence ID" value="MCQ4043326.1"/>
    <property type="molecule type" value="Genomic_DNA"/>
</dbReference>
<dbReference type="Pfam" id="PF00293">
    <property type="entry name" value="NUDIX"/>
    <property type="match status" value="1"/>
</dbReference>
<keyword evidence="2 4" id="KW-0378">Hydrolase</keyword>
<evidence type="ECO:0000313" key="5">
    <source>
        <dbReference type="Proteomes" id="UP001206206"/>
    </source>
</evidence>
<protein>
    <submittedName>
        <fullName evidence="4">NUDIX hydrolase</fullName>
    </submittedName>
</protein>
<gene>
    <name evidence="4" type="ORF">NON19_15155</name>
</gene>
<proteinExistence type="predicted"/>
<evidence type="ECO:0000256" key="1">
    <source>
        <dbReference type="ARBA" id="ARBA00001946"/>
    </source>
</evidence>
<dbReference type="RefSeq" id="WP_255928306.1">
    <property type="nucleotide sequence ID" value="NZ_JANFNH010000014.1"/>
</dbReference>
<dbReference type="GO" id="GO:0016787">
    <property type="term" value="F:hydrolase activity"/>
    <property type="evidence" value="ECO:0007669"/>
    <property type="project" value="UniProtKB-KW"/>
</dbReference>
<dbReference type="InterPro" id="IPR015797">
    <property type="entry name" value="NUDIX_hydrolase-like_dom_sf"/>
</dbReference>
<comment type="caution">
    <text evidence="4">The sequence shown here is derived from an EMBL/GenBank/DDBJ whole genome shotgun (WGS) entry which is preliminary data.</text>
</comment>
<dbReference type="InterPro" id="IPR000086">
    <property type="entry name" value="NUDIX_hydrolase_dom"/>
</dbReference>
<reference evidence="4 5" key="1">
    <citation type="submission" date="2022-06" db="EMBL/GenBank/DDBJ databases">
        <title>Draft genome sequence of type strain Streptomyces rubrisoli DSM 42083.</title>
        <authorList>
            <person name="Duangmal K."/>
            <person name="Klaysubun C."/>
        </authorList>
    </citation>
    <scope>NUCLEOTIDE SEQUENCE [LARGE SCALE GENOMIC DNA]</scope>
    <source>
        <strain evidence="4 5">DSM 42083</strain>
    </source>
</reference>
<dbReference type="PANTHER" id="PTHR11839:SF18">
    <property type="entry name" value="NUDIX HYDROLASE DOMAIN-CONTAINING PROTEIN"/>
    <property type="match status" value="1"/>
</dbReference>
<evidence type="ECO:0000259" key="3">
    <source>
        <dbReference type="PROSITE" id="PS51462"/>
    </source>
</evidence>
<keyword evidence="5" id="KW-1185">Reference proteome</keyword>
<dbReference type="Gene3D" id="3.90.79.10">
    <property type="entry name" value="Nucleoside Triphosphate Pyrophosphohydrolase"/>
    <property type="match status" value="1"/>
</dbReference>
<accession>A0ABT1PD98</accession>
<dbReference type="SUPFAM" id="SSF55811">
    <property type="entry name" value="Nudix"/>
    <property type="match status" value="1"/>
</dbReference>
<sequence>MQRREPWTRRSRDVLCRTPRLSVWRDEVLRPDGQADTYDWVGAPDLVRVAAFAGDDLLLIEQCHYLVGTTWQLPGGSVDPADADHRAAAERELCEETGFHGGRWTSHGSLHPLPGLSPLRVHLWVARELIPGPPTGGDPGEADLRLRRVPSAEAALAARDGRIGCAASAALVLASVTPIAGRCG</sequence>
<evidence type="ECO:0000256" key="2">
    <source>
        <dbReference type="ARBA" id="ARBA00022801"/>
    </source>
</evidence>